<dbReference type="Gene3D" id="3.40.50.300">
    <property type="entry name" value="P-loop containing nucleotide triphosphate hydrolases"/>
    <property type="match status" value="1"/>
</dbReference>
<dbReference type="AlphaFoldDB" id="A0A1V9ZTU4"/>
<dbReference type="SUPFAM" id="SSF49879">
    <property type="entry name" value="SMAD/FHA domain"/>
    <property type="match status" value="1"/>
</dbReference>
<proteinExistence type="predicted"/>
<evidence type="ECO:0000256" key="1">
    <source>
        <dbReference type="SAM" id="MobiDB-lite"/>
    </source>
</evidence>
<dbReference type="Pfam" id="PF05729">
    <property type="entry name" value="NACHT"/>
    <property type="match status" value="1"/>
</dbReference>
<protein>
    <recommendedName>
        <fullName evidence="6">FHA domain-containing protein</fullName>
    </recommendedName>
</protein>
<evidence type="ECO:0000313" key="4">
    <source>
        <dbReference type="EMBL" id="OQS01448.1"/>
    </source>
</evidence>
<dbReference type="SUPFAM" id="SSF52540">
    <property type="entry name" value="P-loop containing nucleoside triphosphate hydrolases"/>
    <property type="match status" value="1"/>
</dbReference>
<evidence type="ECO:0008006" key="6">
    <source>
        <dbReference type="Google" id="ProtNLM"/>
    </source>
</evidence>
<sequence length="798" mass="87348">MDSAKRQWLQEAEARKRVKSALGTAPPTGFTSLATLDLTDDGSVPDAPMVPLEKPMPRYAGAPVYAYRDKPDDDDNDLGDTQADTEIVEFVASQAIMEMTQTQPFSQDMVCMRLKLHPTVVANLSPESIEHLALLGLRELEFSLLTPPVMLGRELFQKALSSNKYDAKSIETNKLSGKHCKLECVADPTSHRTVVRLTDLSTNGTKHNGVRMVKAKPQTLHHDDKITLISSNSGSVLLGYAPCPSIPENKTSSSYIAEDPHVVGANATAVAAPASATHGHSSKRHIQENVLGVLFSSPLVGRDAHGRLHPIEELDLSREYDNLTKTLGDAAKHAITKPDDASVMLVPREIDLNVQFATSDNFQAMMTLGCRALHFSGHGSPKCLYFEDQESAVHPMVTDELRRCFFGGAQSPLRLVVVQACHSHNCASAFLACGVPHVIAVKVEERLEDQAAIVFTKNFYLALGQGKGVADSFDIARHAVAVYPHLAQATKAAAKFRLLPEGADHSEIVFPMVEMPLAEYESQAPSGERFPVVWCSKLPSLCQHFRHREADQYYVCAHFATTGRKFVWLVGPAGVGKSQLSYATARYLGARRFFPAGIKFVYVGKLVAEDLATHNNNTIMLGHRVIAAIKDRVAAWLARLFDHARTSSSEQHALLVLDGVDPLLEREETDVLNWIESLCTQYASLRLLVTARKHVVSPVFQTHGGRLQHLHPFSAAQAVDLLRRLLGKDRGLKLADLTRSPLASTVNHPDPNVNLSLVLERHPAVLQTGFLPREIAALASRLVASPDTPLDALVDSSM</sequence>
<accession>A0A1V9ZTU4</accession>
<feature type="domain" description="FHA" evidence="2">
    <location>
        <begin position="149"/>
        <end position="212"/>
    </location>
</feature>
<dbReference type="InterPro" id="IPR007111">
    <property type="entry name" value="NACHT_NTPase"/>
</dbReference>
<name>A0A1V9ZTU4_ACHHY</name>
<dbReference type="InterPro" id="IPR000253">
    <property type="entry name" value="FHA_dom"/>
</dbReference>
<dbReference type="PROSITE" id="PS50006">
    <property type="entry name" value="FHA_DOMAIN"/>
    <property type="match status" value="1"/>
</dbReference>
<reference evidence="4 5" key="1">
    <citation type="journal article" date="2014" name="Genome Biol. Evol.">
        <title>The secreted proteins of Achlya hypogyna and Thraustotheca clavata identify the ancestral oomycete secretome and reveal gene acquisitions by horizontal gene transfer.</title>
        <authorList>
            <person name="Misner I."/>
            <person name="Blouin N."/>
            <person name="Leonard G."/>
            <person name="Richards T.A."/>
            <person name="Lane C.E."/>
        </authorList>
    </citation>
    <scope>NUCLEOTIDE SEQUENCE [LARGE SCALE GENOMIC DNA]</scope>
    <source>
        <strain evidence="4 5">ATCC 48635</strain>
    </source>
</reference>
<evidence type="ECO:0000259" key="3">
    <source>
        <dbReference type="PROSITE" id="PS50837"/>
    </source>
</evidence>
<evidence type="ECO:0000259" key="2">
    <source>
        <dbReference type="PROSITE" id="PS50006"/>
    </source>
</evidence>
<dbReference type="EMBL" id="JNBR01000007">
    <property type="protein sequence ID" value="OQS01448.1"/>
    <property type="molecule type" value="Genomic_DNA"/>
</dbReference>
<dbReference type="Pfam" id="PF00498">
    <property type="entry name" value="FHA"/>
    <property type="match status" value="1"/>
</dbReference>
<organism evidence="4 5">
    <name type="scientific">Achlya hypogyna</name>
    <name type="common">Oomycete</name>
    <name type="synonym">Protoachlya hypogyna</name>
    <dbReference type="NCBI Taxonomy" id="1202772"/>
    <lineage>
        <taxon>Eukaryota</taxon>
        <taxon>Sar</taxon>
        <taxon>Stramenopiles</taxon>
        <taxon>Oomycota</taxon>
        <taxon>Saprolegniomycetes</taxon>
        <taxon>Saprolegniales</taxon>
        <taxon>Achlyaceae</taxon>
        <taxon>Achlya</taxon>
    </lineage>
</organism>
<dbReference type="InterPro" id="IPR008984">
    <property type="entry name" value="SMAD_FHA_dom_sf"/>
</dbReference>
<dbReference type="InterPro" id="IPR024983">
    <property type="entry name" value="CHAT_dom"/>
</dbReference>
<dbReference type="Gene3D" id="2.60.200.20">
    <property type="match status" value="1"/>
</dbReference>
<feature type="region of interest" description="Disordered" evidence="1">
    <location>
        <begin position="1"/>
        <end position="55"/>
    </location>
</feature>
<dbReference type="STRING" id="1202772.A0A1V9ZTU4"/>
<gene>
    <name evidence="4" type="ORF">ACHHYP_00761</name>
</gene>
<dbReference type="Pfam" id="PF12770">
    <property type="entry name" value="CHAT"/>
    <property type="match status" value="1"/>
</dbReference>
<feature type="domain" description="NACHT" evidence="3">
    <location>
        <begin position="565"/>
        <end position="692"/>
    </location>
</feature>
<dbReference type="InterPro" id="IPR027417">
    <property type="entry name" value="P-loop_NTPase"/>
</dbReference>
<dbReference type="PROSITE" id="PS50837">
    <property type="entry name" value="NACHT"/>
    <property type="match status" value="1"/>
</dbReference>
<keyword evidence="5" id="KW-1185">Reference proteome</keyword>
<comment type="caution">
    <text evidence="4">The sequence shown here is derived from an EMBL/GenBank/DDBJ whole genome shotgun (WGS) entry which is preliminary data.</text>
</comment>
<dbReference type="Proteomes" id="UP000243579">
    <property type="component" value="Unassembled WGS sequence"/>
</dbReference>
<dbReference type="OrthoDB" id="192148at2759"/>
<evidence type="ECO:0000313" key="5">
    <source>
        <dbReference type="Proteomes" id="UP000243579"/>
    </source>
</evidence>